<reference evidence="2 3" key="1">
    <citation type="submission" date="2023-10" db="EMBL/GenBank/DDBJ databases">
        <title>Genome-Wide Identification Analysis in wild type Solanum Pinnatisectum Reveals Some Genes Defensing Phytophthora Infestans.</title>
        <authorList>
            <person name="Sun C."/>
        </authorList>
    </citation>
    <scope>NUCLEOTIDE SEQUENCE [LARGE SCALE GENOMIC DNA]</scope>
    <source>
        <strain evidence="2">LQN</strain>
        <tissue evidence="2">Leaf</tissue>
    </source>
</reference>
<evidence type="ECO:0000313" key="3">
    <source>
        <dbReference type="Proteomes" id="UP001311915"/>
    </source>
</evidence>
<accession>A0AAV9LS52</accession>
<dbReference type="EMBL" id="JAWPEI010000005">
    <property type="protein sequence ID" value="KAK4727354.1"/>
    <property type="molecule type" value="Genomic_DNA"/>
</dbReference>
<organism evidence="2 3">
    <name type="scientific">Solanum pinnatisectum</name>
    <name type="common">tansyleaf nightshade</name>
    <dbReference type="NCBI Taxonomy" id="50273"/>
    <lineage>
        <taxon>Eukaryota</taxon>
        <taxon>Viridiplantae</taxon>
        <taxon>Streptophyta</taxon>
        <taxon>Embryophyta</taxon>
        <taxon>Tracheophyta</taxon>
        <taxon>Spermatophyta</taxon>
        <taxon>Magnoliopsida</taxon>
        <taxon>eudicotyledons</taxon>
        <taxon>Gunneridae</taxon>
        <taxon>Pentapetalae</taxon>
        <taxon>asterids</taxon>
        <taxon>lamiids</taxon>
        <taxon>Solanales</taxon>
        <taxon>Solanaceae</taxon>
        <taxon>Solanoideae</taxon>
        <taxon>Solaneae</taxon>
        <taxon>Solanum</taxon>
    </lineage>
</organism>
<comment type="caution">
    <text evidence="2">The sequence shown here is derived from an EMBL/GenBank/DDBJ whole genome shotgun (WGS) entry which is preliminary data.</text>
</comment>
<dbReference type="Proteomes" id="UP001311915">
    <property type="component" value="Unassembled WGS sequence"/>
</dbReference>
<dbReference type="AlphaFoldDB" id="A0AAV9LS52"/>
<protein>
    <recommendedName>
        <fullName evidence="4">Ubiquitin-like domain-containing protein</fullName>
    </recommendedName>
</protein>
<proteinExistence type="predicted"/>
<evidence type="ECO:0008006" key="4">
    <source>
        <dbReference type="Google" id="ProtNLM"/>
    </source>
</evidence>
<feature type="compositionally biased region" description="Low complexity" evidence="1">
    <location>
        <begin position="63"/>
        <end position="72"/>
    </location>
</feature>
<evidence type="ECO:0000313" key="2">
    <source>
        <dbReference type="EMBL" id="KAK4727354.1"/>
    </source>
</evidence>
<keyword evidence="3" id="KW-1185">Reference proteome</keyword>
<feature type="compositionally biased region" description="Polar residues" evidence="1">
    <location>
        <begin position="74"/>
        <end position="93"/>
    </location>
</feature>
<feature type="region of interest" description="Disordered" evidence="1">
    <location>
        <begin position="62"/>
        <end position="93"/>
    </location>
</feature>
<gene>
    <name evidence="2" type="ORF">R3W88_032271</name>
</gene>
<dbReference type="InterPro" id="IPR029071">
    <property type="entry name" value="Ubiquitin-like_domsf"/>
</dbReference>
<evidence type="ECO:0000256" key="1">
    <source>
        <dbReference type="SAM" id="MobiDB-lite"/>
    </source>
</evidence>
<dbReference type="SUPFAM" id="SSF54236">
    <property type="entry name" value="Ubiquitin-like"/>
    <property type="match status" value="1"/>
</dbReference>
<dbReference type="CDD" id="cd17039">
    <property type="entry name" value="Ubl_ubiquitin_like"/>
    <property type="match status" value="1"/>
</dbReference>
<name>A0AAV9LS52_9SOLN</name>
<sequence>MADLKKEIRIQEKLPENHLILMLDTGHGDSIILNDHEISLVDYGVTDGSHFYLFFQLPDDDNNNSNNGDGDNVSIVNPETLISQEDSVTSAAK</sequence>